<feature type="transmembrane region" description="Helical" evidence="2">
    <location>
        <begin position="99"/>
        <end position="118"/>
    </location>
</feature>
<name>A0A0D2MTW6_9CHLO</name>
<keyword evidence="2" id="KW-0472">Membrane</keyword>
<dbReference type="KEGG" id="mng:MNEG_4017"/>
<sequence>MAEEPLRSTESPSGSRRRHGARHPAGAEEDWELSSDDERAAGAGAVMTAGGSPLRRARAPVGKRRSLAEIEGYPTWSEDLPALLDLSLWRQGVLASRSAALVALMALLAYSTVLAPAALPSWRDEARLALTLGYQNAVVFSLMAASALQPLVMAPLMMPAMRSANKVPLWPFLAASPLLGSYALLSYLAVFKPPRRVPRLPPGAAELSP</sequence>
<reference evidence="3 4" key="1">
    <citation type="journal article" date="2013" name="BMC Genomics">
        <title>Reconstruction of the lipid metabolism for the microalga Monoraphidium neglectum from its genome sequence reveals characteristics suitable for biofuel production.</title>
        <authorList>
            <person name="Bogen C."/>
            <person name="Al-Dilaimi A."/>
            <person name="Albersmeier A."/>
            <person name="Wichmann J."/>
            <person name="Grundmann M."/>
            <person name="Rupp O."/>
            <person name="Lauersen K.J."/>
            <person name="Blifernez-Klassen O."/>
            <person name="Kalinowski J."/>
            <person name="Goesmann A."/>
            <person name="Mussgnug J.H."/>
            <person name="Kruse O."/>
        </authorList>
    </citation>
    <scope>NUCLEOTIDE SEQUENCE [LARGE SCALE GENOMIC DNA]</scope>
    <source>
        <strain evidence="3 4">SAG 48.87</strain>
    </source>
</reference>
<evidence type="ECO:0000313" key="4">
    <source>
        <dbReference type="Proteomes" id="UP000054498"/>
    </source>
</evidence>
<dbReference type="EMBL" id="KK100755">
    <property type="protein sequence ID" value="KIZ03937.1"/>
    <property type="molecule type" value="Genomic_DNA"/>
</dbReference>
<keyword evidence="2" id="KW-1133">Transmembrane helix</keyword>
<dbReference type="PANTHER" id="PTHR36009:SF3">
    <property type="entry name" value="TRANSMEMBRANE PROTEIN"/>
    <property type="match status" value="1"/>
</dbReference>
<dbReference type="PANTHER" id="PTHR36009">
    <property type="match status" value="1"/>
</dbReference>
<dbReference type="GeneID" id="25736895"/>
<accession>A0A0D2MTW6</accession>
<proteinExistence type="predicted"/>
<feature type="transmembrane region" description="Helical" evidence="2">
    <location>
        <begin position="138"/>
        <end position="157"/>
    </location>
</feature>
<feature type="transmembrane region" description="Helical" evidence="2">
    <location>
        <begin position="169"/>
        <end position="190"/>
    </location>
</feature>
<gene>
    <name evidence="3" type="ORF">MNEG_4017</name>
</gene>
<evidence type="ECO:0000256" key="2">
    <source>
        <dbReference type="SAM" id="Phobius"/>
    </source>
</evidence>
<keyword evidence="4" id="KW-1185">Reference proteome</keyword>
<dbReference type="AlphaFoldDB" id="A0A0D2MTW6"/>
<feature type="compositionally biased region" description="Low complexity" evidence="1">
    <location>
        <begin position="41"/>
        <end position="51"/>
    </location>
</feature>
<dbReference type="STRING" id="145388.A0A0D2MTW6"/>
<keyword evidence="2" id="KW-0812">Transmembrane</keyword>
<evidence type="ECO:0000313" key="3">
    <source>
        <dbReference type="EMBL" id="KIZ03937.1"/>
    </source>
</evidence>
<dbReference type="RefSeq" id="XP_013902956.1">
    <property type="nucleotide sequence ID" value="XM_014047502.1"/>
</dbReference>
<protein>
    <submittedName>
        <fullName evidence="3">Uncharacterized protein</fullName>
    </submittedName>
</protein>
<dbReference type="OrthoDB" id="10555218at2759"/>
<organism evidence="3 4">
    <name type="scientific">Monoraphidium neglectum</name>
    <dbReference type="NCBI Taxonomy" id="145388"/>
    <lineage>
        <taxon>Eukaryota</taxon>
        <taxon>Viridiplantae</taxon>
        <taxon>Chlorophyta</taxon>
        <taxon>core chlorophytes</taxon>
        <taxon>Chlorophyceae</taxon>
        <taxon>CS clade</taxon>
        <taxon>Sphaeropleales</taxon>
        <taxon>Selenastraceae</taxon>
        <taxon>Monoraphidium</taxon>
    </lineage>
</organism>
<evidence type="ECO:0000256" key="1">
    <source>
        <dbReference type="SAM" id="MobiDB-lite"/>
    </source>
</evidence>
<feature type="region of interest" description="Disordered" evidence="1">
    <location>
        <begin position="1"/>
        <end position="55"/>
    </location>
</feature>
<dbReference type="Proteomes" id="UP000054498">
    <property type="component" value="Unassembled WGS sequence"/>
</dbReference>